<keyword evidence="4 7" id="KW-0812">Transmembrane</keyword>
<feature type="transmembrane region" description="Helical" evidence="7">
    <location>
        <begin position="170"/>
        <end position="191"/>
    </location>
</feature>
<evidence type="ECO:0000256" key="1">
    <source>
        <dbReference type="ARBA" id="ARBA00004651"/>
    </source>
</evidence>
<dbReference type="PANTHER" id="PTHR30250">
    <property type="entry name" value="PST FAMILY PREDICTED COLANIC ACID TRANSPORTER"/>
    <property type="match status" value="1"/>
</dbReference>
<proteinExistence type="inferred from homology"/>
<comment type="similarity">
    <text evidence="2">Belongs to the polysaccharide synthase family.</text>
</comment>
<feature type="transmembrane region" description="Helical" evidence="7">
    <location>
        <begin position="251"/>
        <end position="271"/>
    </location>
</feature>
<feature type="transmembrane region" description="Helical" evidence="7">
    <location>
        <begin position="144"/>
        <end position="163"/>
    </location>
</feature>
<evidence type="ECO:0000256" key="3">
    <source>
        <dbReference type="ARBA" id="ARBA00022475"/>
    </source>
</evidence>
<feature type="transmembrane region" description="Helical" evidence="7">
    <location>
        <begin position="412"/>
        <end position="437"/>
    </location>
</feature>
<dbReference type="AlphaFoldDB" id="A0A238U6S2"/>
<sequence length="476" mass="54750">MTKDKQSSVKMTLWSMLGRYIPQIIQIVSTLIIARLITPQDFGEVAIITTFTQIASLLVASGFSEALIFRVNNTQSLYSTVFYTNLSVSLLLYSILFLCADFIADFYEIKRLSILTKVVGLNVIVYSFTYIQRVLFSINLNFKFPALVTLVSSVLGAAVGLYLAYNDYGVWSIVFQTLSINLIQALLFWGLSNWKPNIIFSFEELKEILPYSFRILSNNFVQVFYDNVYSLVIGKVFSAKILGYYNRMQTVVFFTTTNFMYAVESVFFPILSKSKNDEDYLRGKYEILLRLSTFLAFPILIFIIALSKPLIVVILTEKWLGGAEILKLLSVAYLFIPLIYINNSYLKILDKTQVLLKINLLKKLIGITILLITMNYDIITVCYGIICYYTLDAVLSMYYTQKYLKVKIYKQISFILLNIFLNGLLFLLISYISSLFIDNFYKILFSIIIGIGLYLSVVFLLKSKEYFFLKKMITKS</sequence>
<dbReference type="KEGG" id="tje:TJEJU_1150"/>
<reference evidence="8 9" key="1">
    <citation type="submission" date="2017-07" db="EMBL/GenBank/DDBJ databases">
        <authorList>
            <person name="Sun Z.S."/>
            <person name="Albrecht U."/>
            <person name="Echele G."/>
            <person name="Lee C.C."/>
        </authorList>
    </citation>
    <scope>NUCLEOTIDE SEQUENCE [LARGE SCALE GENOMIC DNA]</scope>
    <source>
        <strain evidence="9">type strain: KCTC 22618</strain>
    </source>
</reference>
<evidence type="ECO:0000256" key="6">
    <source>
        <dbReference type="ARBA" id="ARBA00023136"/>
    </source>
</evidence>
<dbReference type="PANTHER" id="PTHR30250:SF10">
    <property type="entry name" value="LIPOPOLYSACCHARIDE BIOSYNTHESIS PROTEIN WZXC"/>
    <property type="match status" value="1"/>
</dbReference>
<dbReference type="CDD" id="cd13127">
    <property type="entry name" value="MATE_tuaB_like"/>
    <property type="match status" value="1"/>
</dbReference>
<feature type="transmembrane region" description="Helical" evidence="7">
    <location>
        <begin position="443"/>
        <end position="461"/>
    </location>
</feature>
<dbReference type="Pfam" id="PF13440">
    <property type="entry name" value="Polysacc_synt_3"/>
    <property type="match status" value="1"/>
</dbReference>
<evidence type="ECO:0000256" key="2">
    <source>
        <dbReference type="ARBA" id="ARBA00007430"/>
    </source>
</evidence>
<evidence type="ECO:0000313" key="8">
    <source>
        <dbReference type="EMBL" id="SNR14899.1"/>
    </source>
</evidence>
<feature type="transmembrane region" description="Helical" evidence="7">
    <location>
        <begin position="319"/>
        <end position="342"/>
    </location>
</feature>
<keyword evidence="5 7" id="KW-1133">Transmembrane helix</keyword>
<gene>
    <name evidence="8" type="ORF">TJEJU_1150</name>
</gene>
<dbReference type="InterPro" id="IPR050833">
    <property type="entry name" value="Poly_Biosynth_Transport"/>
</dbReference>
<evidence type="ECO:0000313" key="9">
    <source>
        <dbReference type="Proteomes" id="UP000215214"/>
    </source>
</evidence>
<keyword evidence="3" id="KW-1003">Cell membrane</keyword>
<dbReference type="GO" id="GO:0005886">
    <property type="term" value="C:plasma membrane"/>
    <property type="evidence" value="ECO:0007669"/>
    <property type="project" value="UniProtKB-SubCell"/>
</dbReference>
<feature type="transmembrane region" description="Helical" evidence="7">
    <location>
        <begin position="112"/>
        <end position="132"/>
    </location>
</feature>
<feature type="transmembrane region" description="Helical" evidence="7">
    <location>
        <begin position="378"/>
        <end position="400"/>
    </location>
</feature>
<dbReference type="EMBL" id="LT899436">
    <property type="protein sequence ID" value="SNR14899.1"/>
    <property type="molecule type" value="Genomic_DNA"/>
</dbReference>
<feature type="transmembrane region" description="Helical" evidence="7">
    <location>
        <begin position="20"/>
        <end position="38"/>
    </location>
</feature>
<feature type="transmembrane region" description="Helical" evidence="7">
    <location>
        <begin position="287"/>
        <end position="307"/>
    </location>
</feature>
<organism evidence="8 9">
    <name type="scientific">Tenacibaculum jejuense</name>
    <dbReference type="NCBI Taxonomy" id="584609"/>
    <lineage>
        <taxon>Bacteria</taxon>
        <taxon>Pseudomonadati</taxon>
        <taxon>Bacteroidota</taxon>
        <taxon>Flavobacteriia</taxon>
        <taxon>Flavobacteriales</taxon>
        <taxon>Flavobacteriaceae</taxon>
        <taxon>Tenacibaculum</taxon>
    </lineage>
</organism>
<accession>A0A238U6S2</accession>
<name>A0A238U6S2_9FLAO</name>
<evidence type="ECO:0000256" key="4">
    <source>
        <dbReference type="ARBA" id="ARBA00022692"/>
    </source>
</evidence>
<comment type="subcellular location">
    <subcellularLocation>
        <location evidence="1">Cell membrane</location>
        <topology evidence="1">Multi-pass membrane protein</topology>
    </subcellularLocation>
</comment>
<feature type="transmembrane region" description="Helical" evidence="7">
    <location>
        <begin position="45"/>
        <end position="69"/>
    </location>
</feature>
<dbReference type="Proteomes" id="UP000215214">
    <property type="component" value="Chromosome TJEJU"/>
</dbReference>
<keyword evidence="6 7" id="KW-0472">Membrane</keyword>
<dbReference type="OrthoDB" id="9770347at2"/>
<feature type="transmembrane region" description="Helical" evidence="7">
    <location>
        <begin position="81"/>
        <end position="100"/>
    </location>
</feature>
<keyword evidence="9" id="KW-1185">Reference proteome</keyword>
<protein>
    <submittedName>
        <fullName evidence="8">Polysaccharide biosynthesis protein</fullName>
    </submittedName>
</protein>
<dbReference type="RefSeq" id="WP_095070191.1">
    <property type="nucleotide sequence ID" value="NZ_LT899436.1"/>
</dbReference>
<evidence type="ECO:0000256" key="5">
    <source>
        <dbReference type="ARBA" id="ARBA00022989"/>
    </source>
</evidence>
<evidence type="ECO:0000256" key="7">
    <source>
        <dbReference type="SAM" id="Phobius"/>
    </source>
</evidence>